<reference evidence="2" key="1">
    <citation type="submission" date="2015-11" db="EMBL/GenBank/DDBJ databases">
        <title>De novo transcriptome assembly of four potential Pierce s Disease insect vectors from Arizona vineyards.</title>
        <authorList>
            <person name="Tassone E.E."/>
        </authorList>
    </citation>
    <scope>NUCLEOTIDE SEQUENCE</scope>
</reference>
<sequence>PEPELEPEPEQKTKPAQKRGRKPKSQKVDTIVKQTEPESKSVRKSNRIRKPKVIEVVNISDDESDNEPEEVSNGDKMEIIEVEENEQDKPVMKTRRSTRQLNRNSDNDNGSRNVADETVTTVSGSKRAAKAKKYPSLNEKEMSSNFDCEPIKTRSNNNRQKKGGRASNITTRSTRAKTKQSDCDNTDNN</sequence>
<gene>
    <name evidence="2" type="ORF">g.44671</name>
</gene>
<accession>A0A1B6FZJ0</accession>
<feature type="compositionally biased region" description="Basic residues" evidence="1">
    <location>
        <begin position="42"/>
        <end position="51"/>
    </location>
</feature>
<evidence type="ECO:0000313" key="2">
    <source>
        <dbReference type="EMBL" id="JAS55599.1"/>
    </source>
</evidence>
<name>A0A1B6FZJ0_9HEMI</name>
<feature type="compositionally biased region" description="Low complexity" evidence="1">
    <location>
        <begin position="102"/>
        <end position="113"/>
    </location>
</feature>
<dbReference type="EMBL" id="GECZ01014170">
    <property type="protein sequence ID" value="JAS55599.1"/>
    <property type="molecule type" value="Transcribed_RNA"/>
</dbReference>
<feature type="non-terminal residue" evidence="2">
    <location>
        <position position="1"/>
    </location>
</feature>
<proteinExistence type="predicted"/>
<feature type="compositionally biased region" description="Basic residues" evidence="1">
    <location>
        <begin position="15"/>
        <end position="25"/>
    </location>
</feature>
<organism evidence="2">
    <name type="scientific">Cuerna arida</name>
    <dbReference type="NCBI Taxonomy" id="1464854"/>
    <lineage>
        <taxon>Eukaryota</taxon>
        <taxon>Metazoa</taxon>
        <taxon>Ecdysozoa</taxon>
        <taxon>Arthropoda</taxon>
        <taxon>Hexapoda</taxon>
        <taxon>Insecta</taxon>
        <taxon>Pterygota</taxon>
        <taxon>Neoptera</taxon>
        <taxon>Paraneoptera</taxon>
        <taxon>Hemiptera</taxon>
        <taxon>Auchenorrhyncha</taxon>
        <taxon>Membracoidea</taxon>
        <taxon>Cicadellidae</taxon>
        <taxon>Cicadellinae</taxon>
        <taxon>Proconiini</taxon>
        <taxon>Cuerna</taxon>
    </lineage>
</organism>
<evidence type="ECO:0000256" key="1">
    <source>
        <dbReference type="SAM" id="MobiDB-lite"/>
    </source>
</evidence>
<protein>
    <submittedName>
        <fullName evidence="2">Uncharacterized protein</fullName>
    </submittedName>
</protein>
<feature type="region of interest" description="Disordered" evidence="1">
    <location>
        <begin position="1"/>
        <end position="189"/>
    </location>
</feature>
<feature type="compositionally biased region" description="Acidic residues" evidence="1">
    <location>
        <begin position="60"/>
        <end position="72"/>
    </location>
</feature>
<dbReference type="AlphaFoldDB" id="A0A1B6FZJ0"/>